<dbReference type="PANTHER" id="PTHR14614:SF109">
    <property type="entry name" value="RIBOSOMAL LYSINE N-METHYLTRANSFERASE 5"/>
    <property type="match status" value="1"/>
</dbReference>
<protein>
    <recommendedName>
        <fullName evidence="3">Diaminohydroxyphosphoribosylamino-pyrimidine deaminase</fullName>
    </recommendedName>
</protein>
<dbReference type="PANTHER" id="PTHR14614">
    <property type="entry name" value="HEPATOCELLULAR CARCINOMA-ASSOCIATED ANTIGEN"/>
    <property type="match status" value="1"/>
</dbReference>
<evidence type="ECO:0000313" key="2">
    <source>
        <dbReference type="Proteomes" id="UP000799291"/>
    </source>
</evidence>
<dbReference type="EMBL" id="MU005581">
    <property type="protein sequence ID" value="KAF2684483.1"/>
    <property type="molecule type" value="Genomic_DNA"/>
</dbReference>
<dbReference type="GO" id="GO:0005829">
    <property type="term" value="C:cytosol"/>
    <property type="evidence" value="ECO:0007669"/>
    <property type="project" value="TreeGrafter"/>
</dbReference>
<sequence>MDGLLSLLGDPVTDPEEEAFVVFSQSIPSQSLGFIDSQAAQIELNVGGRDLTIRQSRGLLTSDRKSGTTVVWRVTPPFAEWVASPNVLSQAGYVSPDSVAIELGAGVSGIVALTLGPKIKRYIATDQDYAIRLLKQNLVDNLPAPENVHKKHSSKTKASKTAIEQHASSIETLELDWELDSVSSLPALLGQNGSGNDGQGVDLVIACDCIYNEALIEPLNSTCTQICRIRSSQQPRPTLCLVAQQLRSPDVFETWLKSFHRSFHVWRVPDKDLTEGLRENSGFIVHVGLVR</sequence>
<accession>A0A6G1J2P1</accession>
<organism evidence="1 2">
    <name type="scientific">Lentithecium fluviatile CBS 122367</name>
    <dbReference type="NCBI Taxonomy" id="1168545"/>
    <lineage>
        <taxon>Eukaryota</taxon>
        <taxon>Fungi</taxon>
        <taxon>Dikarya</taxon>
        <taxon>Ascomycota</taxon>
        <taxon>Pezizomycotina</taxon>
        <taxon>Dothideomycetes</taxon>
        <taxon>Pleosporomycetidae</taxon>
        <taxon>Pleosporales</taxon>
        <taxon>Massarineae</taxon>
        <taxon>Lentitheciaceae</taxon>
        <taxon>Lentithecium</taxon>
    </lineage>
</organism>
<evidence type="ECO:0008006" key="3">
    <source>
        <dbReference type="Google" id="ProtNLM"/>
    </source>
</evidence>
<dbReference type="InterPro" id="IPR029063">
    <property type="entry name" value="SAM-dependent_MTases_sf"/>
</dbReference>
<gene>
    <name evidence="1" type="ORF">K458DRAFT_366875</name>
</gene>
<dbReference type="GO" id="GO:0032991">
    <property type="term" value="C:protein-containing complex"/>
    <property type="evidence" value="ECO:0007669"/>
    <property type="project" value="TreeGrafter"/>
</dbReference>
<dbReference type="Gene3D" id="3.40.50.150">
    <property type="entry name" value="Vaccinia Virus protein VP39"/>
    <property type="match status" value="1"/>
</dbReference>
<dbReference type="Proteomes" id="UP000799291">
    <property type="component" value="Unassembled WGS sequence"/>
</dbReference>
<dbReference type="InterPro" id="IPR019410">
    <property type="entry name" value="Methyltransf_16"/>
</dbReference>
<evidence type="ECO:0000313" key="1">
    <source>
        <dbReference type="EMBL" id="KAF2684483.1"/>
    </source>
</evidence>
<dbReference type="OrthoDB" id="2529286at2759"/>
<keyword evidence="2" id="KW-1185">Reference proteome</keyword>
<dbReference type="Pfam" id="PF10294">
    <property type="entry name" value="Methyltransf_16"/>
    <property type="match status" value="1"/>
</dbReference>
<reference evidence="1" key="1">
    <citation type="journal article" date="2020" name="Stud. Mycol.">
        <title>101 Dothideomycetes genomes: a test case for predicting lifestyles and emergence of pathogens.</title>
        <authorList>
            <person name="Haridas S."/>
            <person name="Albert R."/>
            <person name="Binder M."/>
            <person name="Bloem J."/>
            <person name="Labutti K."/>
            <person name="Salamov A."/>
            <person name="Andreopoulos B."/>
            <person name="Baker S."/>
            <person name="Barry K."/>
            <person name="Bills G."/>
            <person name="Bluhm B."/>
            <person name="Cannon C."/>
            <person name="Castanera R."/>
            <person name="Culley D."/>
            <person name="Daum C."/>
            <person name="Ezra D."/>
            <person name="Gonzalez J."/>
            <person name="Henrissat B."/>
            <person name="Kuo A."/>
            <person name="Liang C."/>
            <person name="Lipzen A."/>
            <person name="Lutzoni F."/>
            <person name="Magnuson J."/>
            <person name="Mondo S."/>
            <person name="Nolan M."/>
            <person name="Ohm R."/>
            <person name="Pangilinan J."/>
            <person name="Park H.-J."/>
            <person name="Ramirez L."/>
            <person name="Alfaro M."/>
            <person name="Sun H."/>
            <person name="Tritt A."/>
            <person name="Yoshinaga Y."/>
            <person name="Zwiers L.-H."/>
            <person name="Turgeon B."/>
            <person name="Goodwin S."/>
            <person name="Spatafora J."/>
            <person name="Crous P."/>
            <person name="Grigoriev I."/>
        </authorList>
    </citation>
    <scope>NUCLEOTIDE SEQUENCE</scope>
    <source>
        <strain evidence="1">CBS 122367</strain>
    </source>
</reference>
<proteinExistence type="predicted"/>
<name>A0A6G1J2P1_9PLEO</name>
<dbReference type="AlphaFoldDB" id="A0A6G1J2P1"/>
<dbReference type="GO" id="GO:0008757">
    <property type="term" value="F:S-adenosylmethionine-dependent methyltransferase activity"/>
    <property type="evidence" value="ECO:0007669"/>
    <property type="project" value="UniProtKB-ARBA"/>
</dbReference>